<keyword evidence="3" id="KW-1185">Reference proteome</keyword>
<protein>
    <recommendedName>
        <fullName evidence="1">Endonuclease/exonuclease/phosphatase domain-containing protein</fullName>
    </recommendedName>
</protein>
<reference evidence="2" key="1">
    <citation type="journal article" date="2014" name="Int. J. Syst. Evol. Microbiol.">
        <title>Complete genome sequence of Corynebacterium casei LMG S-19264T (=DSM 44701T), isolated from a smear-ripened cheese.</title>
        <authorList>
            <consortium name="US DOE Joint Genome Institute (JGI-PGF)"/>
            <person name="Walter F."/>
            <person name="Albersmeier A."/>
            <person name="Kalinowski J."/>
            <person name="Ruckert C."/>
        </authorList>
    </citation>
    <scope>NUCLEOTIDE SEQUENCE</scope>
    <source>
        <strain evidence="2">VKM Ac-1321</strain>
    </source>
</reference>
<dbReference type="AlphaFoldDB" id="A0A9W6NIS9"/>
<comment type="caution">
    <text evidence="2">The sequence shown here is derived from an EMBL/GenBank/DDBJ whole genome shotgun (WGS) entry which is preliminary data.</text>
</comment>
<dbReference type="RefSeq" id="WP_261963829.1">
    <property type="nucleotide sequence ID" value="NZ_BAAAXA010000003.1"/>
</dbReference>
<sequence>MSLTLLTYNIKNGGGDRLAAIARVITGERPDVVALQELCGTPQLGALTGMRQFVAGSWRGQPVGLLVARHLRVLAAGRVARPFFHAAAWVRIASPIGVITVISAHLCPYWGRLRQAEAGWLASFLRKGVLLGDLNTLDPWGEHAGELATLPEQYRRRHLNGREPDIRATALLARRGLVDVFRQCGTGPAPTVPTTQGGGHEFARLRLDYLWATRDVAARFTDCRVVTGGEAESGSDHYPLVGRAA</sequence>
<evidence type="ECO:0000313" key="2">
    <source>
        <dbReference type="EMBL" id="GLK98498.1"/>
    </source>
</evidence>
<dbReference type="InterPro" id="IPR036691">
    <property type="entry name" value="Endo/exonu/phosph_ase_sf"/>
</dbReference>
<dbReference type="InterPro" id="IPR005135">
    <property type="entry name" value="Endo/exonuclease/phosphatase"/>
</dbReference>
<accession>A0A9W6NIS9</accession>
<dbReference type="GO" id="GO:0003824">
    <property type="term" value="F:catalytic activity"/>
    <property type="evidence" value="ECO:0007669"/>
    <property type="project" value="InterPro"/>
</dbReference>
<proteinExistence type="predicted"/>
<evidence type="ECO:0000259" key="1">
    <source>
        <dbReference type="Pfam" id="PF03372"/>
    </source>
</evidence>
<dbReference type="EMBL" id="BSFP01000001">
    <property type="protein sequence ID" value="GLK98498.1"/>
    <property type="molecule type" value="Genomic_DNA"/>
</dbReference>
<evidence type="ECO:0000313" key="3">
    <source>
        <dbReference type="Proteomes" id="UP001143480"/>
    </source>
</evidence>
<dbReference type="Pfam" id="PF03372">
    <property type="entry name" value="Exo_endo_phos"/>
    <property type="match status" value="1"/>
</dbReference>
<organism evidence="2 3">
    <name type="scientific">Dactylosporangium matsuzakiense</name>
    <dbReference type="NCBI Taxonomy" id="53360"/>
    <lineage>
        <taxon>Bacteria</taxon>
        <taxon>Bacillati</taxon>
        <taxon>Actinomycetota</taxon>
        <taxon>Actinomycetes</taxon>
        <taxon>Micromonosporales</taxon>
        <taxon>Micromonosporaceae</taxon>
        <taxon>Dactylosporangium</taxon>
    </lineage>
</organism>
<name>A0A9W6NIS9_9ACTN</name>
<feature type="domain" description="Endonuclease/exonuclease/phosphatase" evidence="1">
    <location>
        <begin position="6"/>
        <end position="237"/>
    </location>
</feature>
<gene>
    <name evidence="2" type="ORF">GCM10017581_002390</name>
</gene>
<dbReference type="SUPFAM" id="SSF56219">
    <property type="entry name" value="DNase I-like"/>
    <property type="match status" value="1"/>
</dbReference>
<dbReference type="Gene3D" id="3.60.10.10">
    <property type="entry name" value="Endonuclease/exonuclease/phosphatase"/>
    <property type="match status" value="1"/>
</dbReference>
<dbReference type="Proteomes" id="UP001143480">
    <property type="component" value="Unassembled WGS sequence"/>
</dbReference>
<reference evidence="2" key="2">
    <citation type="submission" date="2023-01" db="EMBL/GenBank/DDBJ databases">
        <authorList>
            <person name="Sun Q."/>
            <person name="Evtushenko L."/>
        </authorList>
    </citation>
    <scope>NUCLEOTIDE SEQUENCE</scope>
    <source>
        <strain evidence="2">VKM Ac-1321</strain>
    </source>
</reference>